<name>A0A7N2LEP0_QUELO</name>
<feature type="transmembrane region" description="Helical" evidence="1">
    <location>
        <begin position="108"/>
        <end position="124"/>
    </location>
</feature>
<dbReference type="InParanoid" id="A0A7N2LEP0"/>
<dbReference type="Gramene" id="QL04p038586:mrna">
    <property type="protein sequence ID" value="QL04p038586:mrna"/>
    <property type="gene ID" value="QL04p038586"/>
</dbReference>
<dbReference type="Proteomes" id="UP000594261">
    <property type="component" value="Chromosome 4"/>
</dbReference>
<reference evidence="2 3" key="1">
    <citation type="journal article" date="2016" name="G3 (Bethesda)">
        <title>First Draft Assembly and Annotation of the Genome of a California Endemic Oak Quercus lobata Nee (Fagaceae).</title>
        <authorList>
            <person name="Sork V.L."/>
            <person name="Fitz-Gibbon S.T."/>
            <person name="Puiu D."/>
            <person name="Crepeau M."/>
            <person name="Gugger P.F."/>
            <person name="Sherman R."/>
            <person name="Stevens K."/>
            <person name="Langley C.H."/>
            <person name="Pellegrini M."/>
            <person name="Salzberg S.L."/>
        </authorList>
    </citation>
    <scope>NUCLEOTIDE SEQUENCE [LARGE SCALE GENOMIC DNA]</scope>
    <source>
        <strain evidence="2 3">cv. SW786</strain>
    </source>
</reference>
<sequence>MFLLFLLSILSGEDRSSLIAFHQSFVTLITVLAILVDIHFQTQKSSPVETHPAMILPLIMAAVVYSIVLARINVQPRSSEYLTLCRLAYLGSGILTCDLLVGLLMSPLWWFMVNLCTILIVDILRRWHQPIYQFVCQSRDLLKKKFEAVRLAASKAFSLTRDTEEQQNGGNRLPV</sequence>
<dbReference type="InterPro" id="IPR053258">
    <property type="entry name" value="Ca-permeable_cation_channel"/>
</dbReference>
<protein>
    <recommendedName>
        <fullName evidence="4">Transmembrane protein</fullName>
    </recommendedName>
</protein>
<evidence type="ECO:0000313" key="3">
    <source>
        <dbReference type="Proteomes" id="UP000594261"/>
    </source>
</evidence>
<reference evidence="2" key="2">
    <citation type="submission" date="2021-01" db="UniProtKB">
        <authorList>
            <consortium name="EnsemblPlants"/>
        </authorList>
    </citation>
    <scope>IDENTIFICATION</scope>
</reference>
<evidence type="ECO:0008006" key="4">
    <source>
        <dbReference type="Google" id="ProtNLM"/>
    </source>
</evidence>
<dbReference type="PANTHER" id="PTHR34115">
    <property type="entry name" value="PROTEIN, PUTATIVE-RELATED"/>
    <property type="match status" value="1"/>
</dbReference>
<evidence type="ECO:0000256" key="1">
    <source>
        <dbReference type="SAM" id="Phobius"/>
    </source>
</evidence>
<feature type="transmembrane region" description="Helical" evidence="1">
    <location>
        <begin position="54"/>
        <end position="74"/>
    </location>
</feature>
<dbReference type="PANTHER" id="PTHR34115:SF17">
    <property type="entry name" value="PROTEIN, PUTATIVE-RELATED"/>
    <property type="match status" value="1"/>
</dbReference>
<feature type="transmembrane region" description="Helical" evidence="1">
    <location>
        <begin position="25"/>
        <end position="42"/>
    </location>
</feature>
<organism evidence="2 3">
    <name type="scientific">Quercus lobata</name>
    <name type="common">Valley oak</name>
    <dbReference type="NCBI Taxonomy" id="97700"/>
    <lineage>
        <taxon>Eukaryota</taxon>
        <taxon>Viridiplantae</taxon>
        <taxon>Streptophyta</taxon>
        <taxon>Embryophyta</taxon>
        <taxon>Tracheophyta</taxon>
        <taxon>Spermatophyta</taxon>
        <taxon>Magnoliopsida</taxon>
        <taxon>eudicotyledons</taxon>
        <taxon>Gunneridae</taxon>
        <taxon>Pentapetalae</taxon>
        <taxon>rosids</taxon>
        <taxon>fabids</taxon>
        <taxon>Fagales</taxon>
        <taxon>Fagaceae</taxon>
        <taxon>Quercus</taxon>
    </lineage>
</organism>
<dbReference type="EMBL" id="LRBV02000004">
    <property type="status" value="NOT_ANNOTATED_CDS"/>
    <property type="molecule type" value="Genomic_DNA"/>
</dbReference>
<proteinExistence type="predicted"/>
<dbReference type="AlphaFoldDB" id="A0A7N2LEP0"/>
<keyword evidence="1" id="KW-1133">Transmembrane helix</keyword>
<evidence type="ECO:0000313" key="2">
    <source>
        <dbReference type="EnsemblPlants" id="QL04p038586:mrna"/>
    </source>
</evidence>
<accession>A0A7N2LEP0</accession>
<dbReference type="EnsemblPlants" id="QL04p038586:mrna">
    <property type="protein sequence ID" value="QL04p038586:mrna"/>
    <property type="gene ID" value="QL04p038586"/>
</dbReference>
<keyword evidence="3" id="KW-1185">Reference proteome</keyword>
<keyword evidence="1" id="KW-0472">Membrane</keyword>
<keyword evidence="1" id="KW-0812">Transmembrane</keyword>